<dbReference type="RefSeq" id="WP_281379574.1">
    <property type="nucleotide sequence ID" value="NZ_JACICD010000003.1"/>
</dbReference>
<name>A0A839Z606_9HYPH</name>
<gene>
    <name evidence="2" type="ORF">FHS55_001718</name>
</gene>
<proteinExistence type="predicted"/>
<evidence type="ECO:0000313" key="2">
    <source>
        <dbReference type="EMBL" id="MBB3771119.1"/>
    </source>
</evidence>
<keyword evidence="1" id="KW-0812">Transmembrane</keyword>
<accession>A0A839Z606</accession>
<keyword evidence="1" id="KW-1133">Transmembrane helix</keyword>
<evidence type="ECO:0000256" key="1">
    <source>
        <dbReference type="SAM" id="Phobius"/>
    </source>
</evidence>
<feature type="transmembrane region" description="Helical" evidence="1">
    <location>
        <begin position="12"/>
        <end position="31"/>
    </location>
</feature>
<organism evidence="2 3">
    <name type="scientific">Ancylobacter tetraedralis</name>
    <dbReference type="NCBI Taxonomy" id="217068"/>
    <lineage>
        <taxon>Bacteria</taxon>
        <taxon>Pseudomonadati</taxon>
        <taxon>Pseudomonadota</taxon>
        <taxon>Alphaproteobacteria</taxon>
        <taxon>Hyphomicrobiales</taxon>
        <taxon>Xanthobacteraceae</taxon>
        <taxon>Ancylobacter</taxon>
    </lineage>
</organism>
<comment type="caution">
    <text evidence="2">The sequence shown here is derived from an EMBL/GenBank/DDBJ whole genome shotgun (WGS) entry which is preliminary data.</text>
</comment>
<protein>
    <submittedName>
        <fullName evidence="2">Uncharacterized protein</fullName>
    </submittedName>
</protein>
<keyword evidence="3" id="KW-1185">Reference proteome</keyword>
<dbReference type="Proteomes" id="UP000533469">
    <property type="component" value="Unassembled WGS sequence"/>
</dbReference>
<sequence>MNSVSERSCWGVARWTVIAFLALVALVYLFGGFQAVQVAAS</sequence>
<keyword evidence="1" id="KW-0472">Membrane</keyword>
<dbReference type="EMBL" id="JACICD010000003">
    <property type="protein sequence ID" value="MBB3771119.1"/>
    <property type="molecule type" value="Genomic_DNA"/>
</dbReference>
<evidence type="ECO:0000313" key="3">
    <source>
        <dbReference type="Proteomes" id="UP000533469"/>
    </source>
</evidence>
<reference evidence="2 3" key="1">
    <citation type="submission" date="2020-08" db="EMBL/GenBank/DDBJ databases">
        <title>Genomic Encyclopedia of Type Strains, Phase IV (KMG-IV): sequencing the most valuable type-strain genomes for metagenomic binning, comparative biology and taxonomic classification.</title>
        <authorList>
            <person name="Goeker M."/>
        </authorList>
    </citation>
    <scope>NUCLEOTIDE SEQUENCE [LARGE SCALE GENOMIC DNA]</scope>
    <source>
        <strain evidence="2 3">DSM 5895</strain>
    </source>
</reference>
<dbReference type="AlphaFoldDB" id="A0A839Z606"/>